<geneLocation type="mitochondrion" evidence="1"/>
<dbReference type="GeneID" id="12354514"/>
<sequence length="110" mass="12558">METVMLSREWCIRSVTSTAGLRARKQSHRIGVLHIYAEWQTGQSKVRKKIYRTISNHHPAHGVAPAKLGRDHSYQDMDGRSQKLSEHLADEDLSHRLLGGGVHLVKRVQR</sequence>
<dbReference type="EMBL" id="JQ002659">
    <property type="protein sequence ID" value="AEV55790.1"/>
    <property type="molecule type" value="Genomic_DNA"/>
</dbReference>
<name>H9M883_PHLSQ</name>
<dbReference type="RefSeq" id="YP_006234348.1">
    <property type="nucleotide sequence ID" value="NC_017755.1"/>
</dbReference>
<organism evidence="1">
    <name type="scientific">Phlegmariurus squarrosus</name>
    <name type="common">Rock tassel fern</name>
    <name type="synonym">Lycopodium squarrosum</name>
    <dbReference type="NCBI Taxonomy" id="73615"/>
    <lineage>
        <taxon>Eukaryota</taxon>
        <taxon>Viridiplantae</taxon>
        <taxon>Streptophyta</taxon>
        <taxon>Embryophyta</taxon>
        <taxon>Tracheophyta</taxon>
        <taxon>Lycopodiopsida</taxon>
        <taxon>Lycopodiales</taxon>
        <taxon>Lycopodiaceae</taxon>
        <taxon>Huperzioideae</taxon>
        <taxon>Phlegmariurus</taxon>
    </lineage>
</organism>
<accession>H9M883</accession>
<keyword evidence="1" id="KW-0496">Mitochondrion</keyword>
<protein>
    <submittedName>
        <fullName evidence="1">Uncharacterized protein</fullName>
    </submittedName>
</protein>
<gene>
    <name evidence="1" type="primary">ORF110</name>
    <name evidence="1" type="ORF">HusqMp108</name>
</gene>
<reference evidence="1" key="1">
    <citation type="journal article" date="2012" name="PLoS ONE">
        <title>The Mitochondrial Genome of the Lycophyte Huperzia squarrosa: The Most Archaic Form in Vascular Plants.</title>
        <authorList>
            <person name="Liu Y."/>
            <person name="Wang B."/>
            <person name="Cui P."/>
            <person name="Li L."/>
            <person name="Xue J.Y."/>
            <person name="Yu J."/>
            <person name="Qiu Y.L."/>
        </authorList>
    </citation>
    <scope>NUCLEOTIDE SEQUENCE</scope>
</reference>
<dbReference type="AlphaFoldDB" id="H9M883"/>
<evidence type="ECO:0000313" key="1">
    <source>
        <dbReference type="EMBL" id="AEV55790.1"/>
    </source>
</evidence>
<proteinExistence type="predicted"/>